<dbReference type="InterPro" id="IPR036249">
    <property type="entry name" value="Thioredoxin-like_sf"/>
</dbReference>
<keyword evidence="8" id="KW-1185">Reference proteome</keyword>
<dbReference type="Proteomes" id="UP000056252">
    <property type="component" value="Chromosome"/>
</dbReference>
<dbReference type="InterPro" id="IPR050553">
    <property type="entry name" value="Thioredoxin_ResA/DsbE_sf"/>
</dbReference>
<dbReference type="GO" id="GO:0017004">
    <property type="term" value="P:cytochrome complex assembly"/>
    <property type="evidence" value="ECO:0007669"/>
    <property type="project" value="UniProtKB-KW"/>
</dbReference>
<keyword evidence="4" id="KW-0676">Redox-active center</keyword>
<evidence type="ECO:0000256" key="4">
    <source>
        <dbReference type="ARBA" id="ARBA00023284"/>
    </source>
</evidence>
<dbReference type="SUPFAM" id="SSF52833">
    <property type="entry name" value="Thioredoxin-like"/>
    <property type="match status" value="1"/>
</dbReference>
<evidence type="ECO:0000313" key="7">
    <source>
        <dbReference type="EMBL" id="ALO49561.1"/>
    </source>
</evidence>
<gene>
    <name evidence="7" type="ORF">AS203_11105</name>
</gene>
<accession>A0A0S2KMM7</accession>
<dbReference type="AlphaFoldDB" id="A0A0S2KMM7"/>
<dbReference type="EMBL" id="CP013195">
    <property type="protein sequence ID" value="ALO49561.1"/>
    <property type="molecule type" value="Genomic_DNA"/>
</dbReference>
<evidence type="ECO:0000256" key="2">
    <source>
        <dbReference type="ARBA" id="ARBA00022748"/>
    </source>
</evidence>
<dbReference type="PROSITE" id="PS00194">
    <property type="entry name" value="THIOREDOXIN_1"/>
    <property type="match status" value="1"/>
</dbReference>
<evidence type="ECO:0000256" key="3">
    <source>
        <dbReference type="ARBA" id="ARBA00023157"/>
    </source>
</evidence>
<feature type="signal peptide" evidence="5">
    <location>
        <begin position="1"/>
        <end position="19"/>
    </location>
</feature>
<proteinExistence type="predicted"/>
<dbReference type="PANTHER" id="PTHR42852:SF6">
    <property type="entry name" value="THIOL:DISULFIDE INTERCHANGE PROTEIN DSBE"/>
    <property type="match status" value="1"/>
</dbReference>
<dbReference type="GO" id="GO:0016491">
    <property type="term" value="F:oxidoreductase activity"/>
    <property type="evidence" value="ECO:0007669"/>
    <property type="project" value="InterPro"/>
</dbReference>
<dbReference type="InterPro" id="IPR025380">
    <property type="entry name" value="DUF4369"/>
</dbReference>
<comment type="subcellular location">
    <subcellularLocation>
        <location evidence="1">Cell envelope</location>
    </subcellularLocation>
</comment>
<feature type="chain" id="PRO_5006601922" evidence="5">
    <location>
        <begin position="20"/>
        <end position="368"/>
    </location>
</feature>
<evidence type="ECO:0000256" key="1">
    <source>
        <dbReference type="ARBA" id="ARBA00004196"/>
    </source>
</evidence>
<dbReference type="RefSeq" id="WP_025065575.1">
    <property type="nucleotide sequence ID" value="NZ_CP013195.1"/>
</dbReference>
<keyword evidence="3" id="KW-1015">Disulfide bond</keyword>
<dbReference type="GO" id="GO:0030313">
    <property type="term" value="C:cell envelope"/>
    <property type="evidence" value="ECO:0007669"/>
    <property type="project" value="UniProtKB-SubCell"/>
</dbReference>
<dbReference type="Pfam" id="PF14289">
    <property type="entry name" value="DUF4369"/>
    <property type="match status" value="1"/>
</dbReference>
<dbReference type="Pfam" id="PF08534">
    <property type="entry name" value="Redoxin"/>
    <property type="match status" value="1"/>
</dbReference>
<dbReference type="PROSITE" id="PS51352">
    <property type="entry name" value="THIOREDOXIN_2"/>
    <property type="match status" value="1"/>
</dbReference>
<dbReference type="InterPro" id="IPR013740">
    <property type="entry name" value="Redoxin"/>
</dbReference>
<dbReference type="InterPro" id="IPR017937">
    <property type="entry name" value="Thioredoxin_CS"/>
</dbReference>
<dbReference type="STRING" id="76123.AS203_11105"/>
<evidence type="ECO:0000313" key="8">
    <source>
        <dbReference type="Proteomes" id="UP000056252"/>
    </source>
</evidence>
<reference evidence="8" key="1">
    <citation type="submission" date="2015-11" db="EMBL/GenBank/DDBJ databases">
        <authorList>
            <person name="Holder M.E."/>
            <person name="Ajami N.J."/>
            <person name="Petrosino J.F."/>
        </authorList>
    </citation>
    <scope>NUCLEOTIDE SEQUENCE [LARGE SCALE GENOMIC DNA]</scope>
    <source>
        <strain evidence="8">F0113</strain>
    </source>
</reference>
<feature type="domain" description="Thioredoxin" evidence="6">
    <location>
        <begin position="227"/>
        <end position="368"/>
    </location>
</feature>
<evidence type="ECO:0000256" key="5">
    <source>
        <dbReference type="SAM" id="SignalP"/>
    </source>
</evidence>
<dbReference type="KEGG" id="peo:AS203_11105"/>
<keyword evidence="2" id="KW-0201">Cytochrome c-type biogenesis</keyword>
<evidence type="ECO:0000259" key="6">
    <source>
        <dbReference type="PROSITE" id="PS51352"/>
    </source>
</evidence>
<dbReference type="PANTHER" id="PTHR42852">
    <property type="entry name" value="THIOL:DISULFIDE INTERCHANGE PROTEIN DSBE"/>
    <property type="match status" value="1"/>
</dbReference>
<dbReference type="eggNOG" id="COG0526">
    <property type="taxonomic scope" value="Bacteria"/>
</dbReference>
<name>A0A0S2KMM7_9BACT</name>
<dbReference type="Gene3D" id="3.40.30.10">
    <property type="entry name" value="Glutaredoxin"/>
    <property type="match status" value="1"/>
</dbReference>
<dbReference type="CDD" id="cd02966">
    <property type="entry name" value="TlpA_like_family"/>
    <property type="match status" value="1"/>
</dbReference>
<dbReference type="OrthoDB" id="9794348at2"/>
<sequence>MKALFVATSLLLVTNVVQAQQKSLIKGQVEGLASGKIHLIVRSSESRWDTLRTVAFTNKGFSIQEIDVSEPLAARLSIDGYQGGFSFFLEPGGNYQATLRDGELYPITGGVLQNRQIAFEQGQRKLILAVANLQQRCDSLRKALRYGSASKLNDSIKVLQNELETRRTTFMADNDNILSAHLQLQQIETQDSPLNICRQLYAQLGERAKQSRSGVILQQRIARLSKVSKGSPAPDFTLPTLEGTSFTLSKMKGRVKIVDFWASWCGPCRLNNPILKQLYAEFHRRGLEIVNVSLDDNRERWVAAVQKDGLSWTQTSSLKAWNDPVAKLYNVTAIPAIFVLDADNNIMATGLHGESLKAFVAALFDKNN</sequence>
<dbReference type="InterPro" id="IPR013766">
    <property type="entry name" value="Thioredoxin_domain"/>
</dbReference>
<organism evidence="7 8">
    <name type="scientific">Hoylesella enoeca</name>
    <dbReference type="NCBI Taxonomy" id="76123"/>
    <lineage>
        <taxon>Bacteria</taxon>
        <taxon>Pseudomonadati</taxon>
        <taxon>Bacteroidota</taxon>
        <taxon>Bacteroidia</taxon>
        <taxon>Bacteroidales</taxon>
        <taxon>Prevotellaceae</taxon>
        <taxon>Hoylesella</taxon>
    </lineage>
</organism>
<keyword evidence="5" id="KW-0732">Signal</keyword>
<protein>
    <submittedName>
        <fullName evidence="7">Thioredoxin</fullName>
    </submittedName>
</protein>